<dbReference type="GO" id="GO:0016646">
    <property type="term" value="F:oxidoreductase activity, acting on the CH-NH group of donors, NAD or NADP as acceptor"/>
    <property type="evidence" value="ECO:0007669"/>
    <property type="project" value="UniProtKB-ARBA"/>
</dbReference>
<evidence type="ECO:0000256" key="2">
    <source>
        <dbReference type="ARBA" id="ARBA00022630"/>
    </source>
</evidence>
<dbReference type="OrthoDB" id="9794638at2"/>
<dbReference type="InterPro" id="IPR012349">
    <property type="entry name" value="Split_barrel_FMN-bd"/>
</dbReference>
<dbReference type="AlphaFoldDB" id="A0A1H5R1Q0"/>
<evidence type="ECO:0000259" key="6">
    <source>
        <dbReference type="SMART" id="SM00903"/>
    </source>
</evidence>
<accession>A0A1H5R1Q0</accession>
<evidence type="ECO:0000256" key="3">
    <source>
        <dbReference type="ARBA" id="ARBA00022643"/>
    </source>
</evidence>
<keyword evidence="3" id="KW-0288">FMN</keyword>
<dbReference type="EMBL" id="FNUJ01000006">
    <property type="protein sequence ID" value="SEF32313.1"/>
    <property type="molecule type" value="Genomic_DNA"/>
</dbReference>
<dbReference type="PANTHER" id="PTHR33798:SF5">
    <property type="entry name" value="FLAVIN REDUCTASE LIKE DOMAIN-CONTAINING PROTEIN"/>
    <property type="match status" value="1"/>
</dbReference>
<comment type="cofactor">
    <cofactor evidence="1">
        <name>FMN</name>
        <dbReference type="ChEBI" id="CHEBI:58210"/>
    </cofactor>
</comment>
<evidence type="ECO:0000256" key="4">
    <source>
        <dbReference type="ARBA" id="ARBA00038054"/>
    </source>
</evidence>
<gene>
    <name evidence="7" type="ORF">SAMN05421837_106171</name>
</gene>
<feature type="domain" description="Flavin reductase like" evidence="6">
    <location>
        <begin position="21"/>
        <end position="172"/>
    </location>
</feature>
<dbReference type="SMART" id="SM00903">
    <property type="entry name" value="Flavin_Reduct"/>
    <property type="match status" value="1"/>
</dbReference>
<evidence type="ECO:0000256" key="5">
    <source>
        <dbReference type="SAM" id="MobiDB-lite"/>
    </source>
</evidence>
<feature type="region of interest" description="Disordered" evidence="5">
    <location>
        <begin position="188"/>
        <end position="208"/>
    </location>
</feature>
<dbReference type="Proteomes" id="UP000198878">
    <property type="component" value="Unassembled WGS sequence"/>
</dbReference>
<comment type="similarity">
    <text evidence="4">Belongs to the flavoredoxin family.</text>
</comment>
<dbReference type="STRING" id="218821.SAMN05421837_106171"/>
<dbReference type="Gene3D" id="2.30.110.10">
    <property type="entry name" value="Electron Transport, Fmn-binding Protein, Chain A"/>
    <property type="match status" value="1"/>
</dbReference>
<evidence type="ECO:0000313" key="7">
    <source>
        <dbReference type="EMBL" id="SEF32313.1"/>
    </source>
</evidence>
<proteinExistence type="inferred from homology"/>
<dbReference type="RefSeq" id="WP_086673768.1">
    <property type="nucleotide sequence ID" value="NZ_FNUJ01000006.1"/>
</dbReference>
<sequence length="208" mass="22071">MTDYDFGSLRAHEAYKLITGVVQPRPIAWVSTISADGVRNLAPFSFFTIASRDPVTVFLSIGATSRPGHAVKDTLANVLATGELVVNLVSLPTLEAMVRSSAEVPGDVDEFDYAGLEAVASQDVSPPRVGQARVALECRLDTVERIGADTAVFARVLRLHASDGIVDDAFHVDSAALQPVARTAGATYSTDPVALPSPPVPRWDASRT</sequence>
<keyword evidence="2" id="KW-0285">Flavoprotein</keyword>
<reference evidence="8" key="1">
    <citation type="submission" date="2016-10" db="EMBL/GenBank/DDBJ databases">
        <authorList>
            <person name="Varghese N."/>
            <person name="Submissions S."/>
        </authorList>
    </citation>
    <scope>NUCLEOTIDE SEQUENCE [LARGE SCALE GENOMIC DNA]</scope>
    <source>
        <strain evidence="8">DSM 44654</strain>
    </source>
</reference>
<dbReference type="SUPFAM" id="SSF50475">
    <property type="entry name" value="FMN-binding split barrel"/>
    <property type="match status" value="1"/>
</dbReference>
<evidence type="ECO:0000313" key="8">
    <source>
        <dbReference type="Proteomes" id="UP000198878"/>
    </source>
</evidence>
<organism evidence="7 8">
    <name type="scientific">Amycolatopsis pretoriensis</name>
    <dbReference type="NCBI Taxonomy" id="218821"/>
    <lineage>
        <taxon>Bacteria</taxon>
        <taxon>Bacillati</taxon>
        <taxon>Actinomycetota</taxon>
        <taxon>Actinomycetes</taxon>
        <taxon>Pseudonocardiales</taxon>
        <taxon>Pseudonocardiaceae</taxon>
        <taxon>Amycolatopsis</taxon>
    </lineage>
</organism>
<dbReference type="GO" id="GO:0010181">
    <property type="term" value="F:FMN binding"/>
    <property type="evidence" value="ECO:0007669"/>
    <property type="project" value="InterPro"/>
</dbReference>
<dbReference type="PANTHER" id="PTHR33798">
    <property type="entry name" value="FLAVOPROTEIN OXYGENASE"/>
    <property type="match status" value="1"/>
</dbReference>
<dbReference type="Pfam" id="PF01613">
    <property type="entry name" value="Flavin_Reduct"/>
    <property type="match status" value="1"/>
</dbReference>
<dbReference type="InterPro" id="IPR002563">
    <property type="entry name" value="Flavin_Rdtase-like_dom"/>
</dbReference>
<name>A0A1H5R1Q0_9PSEU</name>
<evidence type="ECO:0000256" key="1">
    <source>
        <dbReference type="ARBA" id="ARBA00001917"/>
    </source>
</evidence>
<keyword evidence="8" id="KW-1185">Reference proteome</keyword>
<protein>
    <submittedName>
        <fullName evidence="7">NADH-FMN oxidoreductase RutF, flavin reductase (DIM6/NTAB) family</fullName>
    </submittedName>
</protein>